<evidence type="ECO:0000313" key="2">
    <source>
        <dbReference type="Proteomes" id="UP000325579"/>
    </source>
</evidence>
<gene>
    <name evidence="1" type="ORF">BDV37DRAFT_229951</name>
</gene>
<dbReference type="Proteomes" id="UP000325579">
    <property type="component" value="Unassembled WGS sequence"/>
</dbReference>
<name>A0A5N7CZJ4_9EURO</name>
<dbReference type="RefSeq" id="XP_031936778.1">
    <property type="nucleotide sequence ID" value="XM_032080333.1"/>
</dbReference>
<proteinExistence type="predicted"/>
<accession>A0A5N6HYZ4</accession>
<evidence type="ECO:0000313" key="1">
    <source>
        <dbReference type="EMBL" id="KAE8399459.1"/>
    </source>
</evidence>
<keyword evidence="2" id="KW-1185">Reference proteome</keyword>
<dbReference type="EMBL" id="ML736833">
    <property type="protein sequence ID" value="KAE8399459.1"/>
    <property type="molecule type" value="Genomic_DNA"/>
</dbReference>
<sequence length="77" mass="8482">MRDGIDFVTLVFGSTVFTRLSSAMANSDCTGFSILQTTLSYSKRSKVCTIVQAAWFMYVSAVKVNLGRGPHETRDLP</sequence>
<dbReference type="GeneID" id="43665024"/>
<accession>A0A5N7CZJ4</accession>
<reference evidence="1 2" key="1">
    <citation type="submission" date="2019-04" db="EMBL/GenBank/DDBJ databases">
        <authorList>
            <consortium name="DOE Joint Genome Institute"/>
            <person name="Mondo S."/>
            <person name="Kjaerbolling I."/>
            <person name="Vesth T."/>
            <person name="Frisvad J.C."/>
            <person name="Nybo J.L."/>
            <person name="Theobald S."/>
            <person name="Kildgaard S."/>
            <person name="Isbrandt T."/>
            <person name="Kuo A."/>
            <person name="Sato A."/>
            <person name="Lyhne E.K."/>
            <person name="Kogle M.E."/>
            <person name="Wiebenga A."/>
            <person name="Kun R.S."/>
            <person name="Lubbers R.J."/>
            <person name="Makela M.R."/>
            <person name="Barry K."/>
            <person name="Chovatia M."/>
            <person name="Clum A."/>
            <person name="Daum C."/>
            <person name="Haridas S."/>
            <person name="He G."/>
            <person name="LaButti K."/>
            <person name="Lipzen A."/>
            <person name="Riley R."/>
            <person name="Salamov A."/>
            <person name="Simmons B.A."/>
            <person name="Magnuson J.K."/>
            <person name="Henrissat B."/>
            <person name="Mortensen U.H."/>
            <person name="Larsen T.O."/>
            <person name="Devries R.P."/>
            <person name="Grigoriev I.V."/>
            <person name="Machida M."/>
            <person name="Baker S.E."/>
            <person name="Andersen M.R."/>
            <person name="Cantor M.N."/>
            <person name="Hua S.X."/>
        </authorList>
    </citation>
    <scope>NUCLEOTIDE SEQUENCE [LARGE SCALE GENOMIC DNA]</scope>
    <source>
        <strain evidence="1 2">CBS 119388</strain>
    </source>
</reference>
<dbReference type="OrthoDB" id="3532430at2759"/>
<dbReference type="AlphaFoldDB" id="A0A5N7CZJ4"/>
<protein>
    <submittedName>
        <fullName evidence="1">Uncharacterized protein</fullName>
    </submittedName>
</protein>
<organism evidence="1 2">
    <name type="scientific">Aspergillus pseudonomiae</name>
    <dbReference type="NCBI Taxonomy" id="1506151"/>
    <lineage>
        <taxon>Eukaryota</taxon>
        <taxon>Fungi</taxon>
        <taxon>Dikarya</taxon>
        <taxon>Ascomycota</taxon>
        <taxon>Pezizomycotina</taxon>
        <taxon>Eurotiomycetes</taxon>
        <taxon>Eurotiomycetidae</taxon>
        <taxon>Eurotiales</taxon>
        <taxon>Aspergillaceae</taxon>
        <taxon>Aspergillus</taxon>
        <taxon>Aspergillus subgen. Circumdati</taxon>
    </lineage>
</organism>